<dbReference type="PANTHER" id="PTHR30055">
    <property type="entry name" value="HTH-TYPE TRANSCRIPTIONAL REGULATOR RUTR"/>
    <property type="match status" value="1"/>
</dbReference>
<dbReference type="AlphaFoldDB" id="A0AA45L9L8"/>
<dbReference type="GO" id="GO:0003700">
    <property type="term" value="F:DNA-binding transcription factor activity"/>
    <property type="evidence" value="ECO:0007669"/>
    <property type="project" value="TreeGrafter"/>
</dbReference>
<keyword evidence="1" id="KW-0805">Transcription regulation</keyword>
<keyword evidence="3" id="KW-0804">Transcription</keyword>
<dbReference type="GO" id="GO:0000976">
    <property type="term" value="F:transcription cis-regulatory region binding"/>
    <property type="evidence" value="ECO:0007669"/>
    <property type="project" value="TreeGrafter"/>
</dbReference>
<evidence type="ECO:0000256" key="4">
    <source>
        <dbReference type="PROSITE-ProRule" id="PRU00335"/>
    </source>
</evidence>
<name>A0AA45L9L8_9PSEU</name>
<feature type="DNA-binding region" description="H-T-H motif" evidence="4">
    <location>
        <begin position="61"/>
        <end position="80"/>
    </location>
</feature>
<dbReference type="SUPFAM" id="SSF46689">
    <property type="entry name" value="Homeodomain-like"/>
    <property type="match status" value="1"/>
</dbReference>
<dbReference type="Proteomes" id="UP000677152">
    <property type="component" value="Chromosome"/>
</dbReference>
<dbReference type="Gene3D" id="1.10.357.10">
    <property type="entry name" value="Tetracycline Repressor, domain 2"/>
    <property type="match status" value="1"/>
</dbReference>
<dbReference type="PROSITE" id="PS50977">
    <property type="entry name" value="HTH_TETR_2"/>
    <property type="match status" value="1"/>
</dbReference>
<evidence type="ECO:0000259" key="5">
    <source>
        <dbReference type="PROSITE" id="PS50977"/>
    </source>
</evidence>
<dbReference type="InterPro" id="IPR036271">
    <property type="entry name" value="Tet_transcr_reg_TetR-rel_C_sf"/>
</dbReference>
<dbReference type="InterPro" id="IPR009057">
    <property type="entry name" value="Homeodomain-like_sf"/>
</dbReference>
<evidence type="ECO:0000256" key="3">
    <source>
        <dbReference type="ARBA" id="ARBA00023163"/>
    </source>
</evidence>
<sequence>MKRRFLRFIETNRRCLRLQPIPEDPAVTDPDQRPLRADAQRNRDKLLAAALAAFTERADAPLEGIAKQAGVGIGTLYRHFPTREALIEQVYRAELDRLCDAAPHLLTTSPPEVALRRWMDLFLEYLATKRGLADALRAVITGAETPFPHARKRLLDALSVLVDAAVRTGALRDDVPALDVLVGMAGIANATDDAAQAGRLLDLLVAGLRAGR</sequence>
<protein>
    <submittedName>
        <fullName evidence="6">TetR/AcrR family transcriptional regulator</fullName>
    </submittedName>
</protein>
<dbReference type="InterPro" id="IPR001647">
    <property type="entry name" value="HTH_TetR"/>
</dbReference>
<dbReference type="PANTHER" id="PTHR30055:SF234">
    <property type="entry name" value="HTH-TYPE TRANSCRIPTIONAL REGULATOR BETI"/>
    <property type="match status" value="1"/>
</dbReference>
<reference evidence="6" key="1">
    <citation type="submission" date="2021-04" db="EMBL/GenBank/DDBJ databases">
        <title>Genomic sequence of Actinosynnema pretiosum subsp. pretiosum ATCC 31280 (C-14919).</title>
        <authorList>
            <person name="Bai L."/>
            <person name="Wang X."/>
            <person name="Xiao Y."/>
        </authorList>
    </citation>
    <scope>NUCLEOTIDE SEQUENCE</scope>
    <source>
        <strain evidence="6">ATCC 31280</strain>
    </source>
</reference>
<evidence type="ECO:0000256" key="2">
    <source>
        <dbReference type="ARBA" id="ARBA00023125"/>
    </source>
</evidence>
<accession>A0AA45L9L8</accession>
<evidence type="ECO:0000313" key="6">
    <source>
        <dbReference type="EMBL" id="QUF05861.1"/>
    </source>
</evidence>
<dbReference type="Pfam" id="PF21597">
    <property type="entry name" value="TetR_C_43"/>
    <property type="match status" value="1"/>
</dbReference>
<gene>
    <name evidence="6" type="ORF">KCV87_07235</name>
</gene>
<dbReference type="SUPFAM" id="SSF48498">
    <property type="entry name" value="Tetracyclin repressor-like, C-terminal domain"/>
    <property type="match status" value="1"/>
</dbReference>
<proteinExistence type="predicted"/>
<keyword evidence="2 4" id="KW-0238">DNA-binding</keyword>
<dbReference type="InterPro" id="IPR050109">
    <property type="entry name" value="HTH-type_TetR-like_transc_reg"/>
</dbReference>
<evidence type="ECO:0000313" key="7">
    <source>
        <dbReference type="Proteomes" id="UP000677152"/>
    </source>
</evidence>
<feature type="domain" description="HTH tetR-type" evidence="5">
    <location>
        <begin position="40"/>
        <end position="98"/>
    </location>
</feature>
<dbReference type="Pfam" id="PF00440">
    <property type="entry name" value="TetR_N"/>
    <property type="match status" value="1"/>
</dbReference>
<dbReference type="EMBL" id="CP073249">
    <property type="protein sequence ID" value="QUF05861.1"/>
    <property type="molecule type" value="Genomic_DNA"/>
</dbReference>
<dbReference type="InterPro" id="IPR049445">
    <property type="entry name" value="TetR_SbtR-like_C"/>
</dbReference>
<evidence type="ECO:0000256" key="1">
    <source>
        <dbReference type="ARBA" id="ARBA00023015"/>
    </source>
</evidence>
<organism evidence="6 7">
    <name type="scientific">Actinosynnema pretiosum subsp. pretiosum</name>
    <dbReference type="NCBI Taxonomy" id="103721"/>
    <lineage>
        <taxon>Bacteria</taxon>
        <taxon>Bacillati</taxon>
        <taxon>Actinomycetota</taxon>
        <taxon>Actinomycetes</taxon>
        <taxon>Pseudonocardiales</taxon>
        <taxon>Pseudonocardiaceae</taxon>
        <taxon>Actinosynnema</taxon>
    </lineage>
</organism>